<dbReference type="EMBL" id="JACDTQ010003071">
    <property type="protein sequence ID" value="KAF5914828.1"/>
    <property type="molecule type" value="Genomic_DNA"/>
</dbReference>
<proteinExistence type="predicted"/>
<name>A0A7J7EGI6_DICBM</name>
<dbReference type="AlphaFoldDB" id="A0A7J7EGI6"/>
<comment type="caution">
    <text evidence="1">The sequence shown here is derived from an EMBL/GenBank/DDBJ whole genome shotgun (WGS) entry which is preliminary data.</text>
</comment>
<sequence length="131" mass="14971">MGTVGRRVLMWILWNYTNVGYMPDCALHLSTSKQAVLCIKALLKAECQLSTWTQALRYRRSMPSSVTDQKKIILSRITRSMSFPFTTSTILMMQTPATASSYMYEMDDTEHPEDSLFIRQVTDAETKLTST</sequence>
<reference evidence="1 2" key="1">
    <citation type="journal article" date="2020" name="Mol. Biol. Evol.">
        <title>Interspecific Gene Flow and the Evolution of Specialization in Black and White Rhinoceros.</title>
        <authorList>
            <person name="Moodley Y."/>
            <person name="Westbury M.V."/>
            <person name="Russo I.M."/>
            <person name="Gopalakrishnan S."/>
            <person name="Rakotoarivelo A."/>
            <person name="Olsen R.A."/>
            <person name="Prost S."/>
            <person name="Tunstall T."/>
            <person name="Ryder O.A."/>
            <person name="Dalen L."/>
            <person name="Bruford M.W."/>
        </authorList>
    </citation>
    <scope>NUCLEOTIDE SEQUENCE [LARGE SCALE GENOMIC DNA]</scope>
    <source>
        <strain evidence="1">SBR-YM</strain>
        <tissue evidence="1">Skin</tissue>
    </source>
</reference>
<evidence type="ECO:0000313" key="1">
    <source>
        <dbReference type="EMBL" id="KAF5914828.1"/>
    </source>
</evidence>
<dbReference type="Proteomes" id="UP000551758">
    <property type="component" value="Unassembled WGS sequence"/>
</dbReference>
<gene>
    <name evidence="1" type="ORF">HPG69_010894</name>
</gene>
<accession>A0A7J7EGI6</accession>
<organism evidence="1 2">
    <name type="scientific">Diceros bicornis minor</name>
    <name type="common">South-central black rhinoceros</name>
    <dbReference type="NCBI Taxonomy" id="77932"/>
    <lineage>
        <taxon>Eukaryota</taxon>
        <taxon>Metazoa</taxon>
        <taxon>Chordata</taxon>
        <taxon>Craniata</taxon>
        <taxon>Vertebrata</taxon>
        <taxon>Euteleostomi</taxon>
        <taxon>Mammalia</taxon>
        <taxon>Eutheria</taxon>
        <taxon>Laurasiatheria</taxon>
        <taxon>Perissodactyla</taxon>
        <taxon>Rhinocerotidae</taxon>
        <taxon>Diceros</taxon>
    </lineage>
</organism>
<evidence type="ECO:0000313" key="2">
    <source>
        <dbReference type="Proteomes" id="UP000551758"/>
    </source>
</evidence>
<keyword evidence="2" id="KW-1185">Reference proteome</keyword>
<protein>
    <submittedName>
        <fullName evidence="1">Uncharacterized protein</fullName>
    </submittedName>
</protein>